<feature type="domain" description="FecR N-terminal" evidence="2">
    <location>
        <begin position="19"/>
        <end position="60"/>
    </location>
</feature>
<sequence length="312" mass="33583">MNERTPPDAPEEAEDPVYEQAALWVARLSSTDATEADHRAFEAWRAADPAHAEAYAEMEAWRRTMKRAPNPRRPHLPKGLAAVAAALGLGALLSDPLGWVDRMRADAWTDRGGIETTTLPDGSRVDLNTDTALALRFTHSERSVALLRGEAVFDVVPDAGRPFVVSGNGVRARAVGTRFFVRVDGAAVPVGVAEGRVDVATSAGETRLRAGEVAVRGEDGRPLARAGDVARAIAWREGQLTVSGQPLSQVLSELERYRRGRLLLTDSALGSRRFSGTLDLRDTDASLDVLAAAMGLRLTRLTPLLILVRPAS</sequence>
<dbReference type="Proteomes" id="UP001055039">
    <property type="component" value="Unassembled WGS sequence"/>
</dbReference>
<name>A0ABQ4UIS9_9HYPH</name>
<evidence type="ECO:0000259" key="1">
    <source>
        <dbReference type="Pfam" id="PF04773"/>
    </source>
</evidence>
<gene>
    <name evidence="3" type="primary">fecR_2</name>
    <name evidence="3" type="ORF">LNAOJCKE_3707</name>
</gene>
<protein>
    <submittedName>
        <fullName evidence="3">Protein FecR</fullName>
    </submittedName>
</protein>
<dbReference type="PIRSF" id="PIRSF018266">
    <property type="entry name" value="FecR"/>
    <property type="match status" value="1"/>
</dbReference>
<reference evidence="3" key="1">
    <citation type="journal article" date="2021" name="Front. Microbiol.">
        <title>Comprehensive Comparative Genomics and Phenotyping of Methylobacterium Species.</title>
        <authorList>
            <person name="Alessa O."/>
            <person name="Ogura Y."/>
            <person name="Fujitani Y."/>
            <person name="Takami H."/>
            <person name="Hayashi T."/>
            <person name="Sahin N."/>
            <person name="Tani A."/>
        </authorList>
    </citation>
    <scope>NUCLEOTIDE SEQUENCE</scope>
    <source>
        <strain evidence="3">NBRC 15686</strain>
    </source>
</reference>
<proteinExistence type="predicted"/>
<dbReference type="EMBL" id="BPRC01000014">
    <property type="protein sequence ID" value="GJE66488.1"/>
    <property type="molecule type" value="Genomic_DNA"/>
</dbReference>
<dbReference type="InterPro" id="IPR012373">
    <property type="entry name" value="Ferrdict_sens_TM"/>
</dbReference>
<organism evidence="3 4">
    <name type="scientific">Methylorubrum aminovorans</name>
    <dbReference type="NCBI Taxonomy" id="269069"/>
    <lineage>
        <taxon>Bacteria</taxon>
        <taxon>Pseudomonadati</taxon>
        <taxon>Pseudomonadota</taxon>
        <taxon>Alphaproteobacteria</taxon>
        <taxon>Hyphomicrobiales</taxon>
        <taxon>Methylobacteriaceae</taxon>
        <taxon>Methylorubrum</taxon>
    </lineage>
</organism>
<dbReference type="Pfam" id="PF16220">
    <property type="entry name" value="DUF4880"/>
    <property type="match status" value="1"/>
</dbReference>
<dbReference type="InterPro" id="IPR006860">
    <property type="entry name" value="FecR"/>
</dbReference>
<evidence type="ECO:0000313" key="4">
    <source>
        <dbReference type="Proteomes" id="UP001055039"/>
    </source>
</evidence>
<dbReference type="Gene3D" id="2.60.120.1440">
    <property type="match status" value="1"/>
</dbReference>
<comment type="caution">
    <text evidence="3">The sequence shown here is derived from an EMBL/GenBank/DDBJ whole genome shotgun (WGS) entry which is preliminary data.</text>
</comment>
<keyword evidence="4" id="KW-1185">Reference proteome</keyword>
<dbReference type="InterPro" id="IPR032623">
    <property type="entry name" value="FecR_N"/>
</dbReference>
<evidence type="ECO:0000313" key="3">
    <source>
        <dbReference type="EMBL" id="GJE66488.1"/>
    </source>
</evidence>
<dbReference type="PANTHER" id="PTHR30273:SF2">
    <property type="entry name" value="PROTEIN FECR"/>
    <property type="match status" value="1"/>
</dbReference>
<dbReference type="Gene3D" id="3.55.50.30">
    <property type="match status" value="1"/>
</dbReference>
<dbReference type="Pfam" id="PF04773">
    <property type="entry name" value="FecR"/>
    <property type="match status" value="1"/>
</dbReference>
<dbReference type="RefSeq" id="WP_238226241.1">
    <property type="nucleotide sequence ID" value="NZ_BAAADH010000078.1"/>
</dbReference>
<feature type="domain" description="FecR protein" evidence="1">
    <location>
        <begin position="107"/>
        <end position="197"/>
    </location>
</feature>
<dbReference type="PANTHER" id="PTHR30273">
    <property type="entry name" value="PERIPLASMIC SIGNAL SENSOR AND SIGMA FACTOR ACTIVATOR FECR-RELATED"/>
    <property type="match status" value="1"/>
</dbReference>
<accession>A0ABQ4UIS9</accession>
<evidence type="ECO:0000259" key="2">
    <source>
        <dbReference type="Pfam" id="PF16220"/>
    </source>
</evidence>
<reference evidence="3" key="2">
    <citation type="submission" date="2021-08" db="EMBL/GenBank/DDBJ databases">
        <authorList>
            <person name="Tani A."/>
            <person name="Ola A."/>
            <person name="Ogura Y."/>
            <person name="Katsura K."/>
            <person name="Hayashi T."/>
        </authorList>
    </citation>
    <scope>NUCLEOTIDE SEQUENCE</scope>
    <source>
        <strain evidence="3">NBRC 15686</strain>
    </source>
</reference>